<gene>
    <name evidence="8 12" type="primary">rplE</name>
    <name evidence="12" type="ORF">SZ25_00485</name>
</gene>
<sequence>MMRFKDLYEKHITKSLQSKFNYVNPMQMPKILKISINMGVGEAVADSKIINNAANDLAAIAAQKPVLTSAKKSISTFKLRENMNIGCKVTLRKQKMYSYLERLVLIALPRVRDFRGFTMKSFDGNGNFSFGLKEQILFPEIHYDKVDVTRGMDVTIVTSAKTDAEAKELLAGFYLPFVGN</sequence>
<dbReference type="GO" id="GO:0019843">
    <property type="term" value="F:rRNA binding"/>
    <property type="evidence" value="ECO:0007669"/>
    <property type="project" value="UniProtKB-UniRule"/>
</dbReference>
<keyword evidence="13" id="KW-1185">Reference proteome</keyword>
<evidence type="ECO:0000256" key="4">
    <source>
        <dbReference type="ARBA" id="ARBA00022884"/>
    </source>
</evidence>
<dbReference type="GO" id="GO:0000049">
    <property type="term" value="F:tRNA binding"/>
    <property type="evidence" value="ECO:0007669"/>
    <property type="project" value="UniProtKB-UniRule"/>
</dbReference>
<evidence type="ECO:0000256" key="2">
    <source>
        <dbReference type="ARBA" id="ARBA00022555"/>
    </source>
</evidence>
<reference evidence="12 13" key="1">
    <citation type="submission" date="2015-02" db="EMBL/GenBank/DDBJ databases">
        <title>Single cell genomics of a rare environmental alphaproteobacterium provides unique insights into Rickettsiaceae evolution.</title>
        <authorList>
            <person name="Martijn J."/>
            <person name="Schulz F."/>
            <person name="Zaremba-Niedzwiedzka K."/>
            <person name="Viklund J."/>
            <person name="Stepanauskas R."/>
            <person name="Andersson S.G.E."/>
            <person name="Horn M."/>
            <person name="Guy L."/>
            <person name="Ettema T.J.G."/>
        </authorList>
    </citation>
    <scope>NUCLEOTIDE SEQUENCE [LARGE SCALE GENOMIC DNA]</scope>
    <source>
        <strain evidence="12 13">SCGC AAA041-L04</strain>
    </source>
</reference>
<evidence type="ECO:0000256" key="7">
    <source>
        <dbReference type="ARBA" id="ARBA00035245"/>
    </source>
</evidence>
<feature type="domain" description="Large ribosomal subunit protein uL5 N-terminal" evidence="10">
    <location>
        <begin position="24"/>
        <end position="80"/>
    </location>
</feature>
<evidence type="ECO:0000256" key="6">
    <source>
        <dbReference type="ARBA" id="ARBA00023274"/>
    </source>
</evidence>
<organism evidence="12 13">
    <name type="scientific">Candidatus Arcanibacter lacustris</name>
    <dbReference type="NCBI Taxonomy" id="1607817"/>
    <lineage>
        <taxon>Bacteria</taxon>
        <taxon>Pseudomonadati</taxon>
        <taxon>Pseudomonadota</taxon>
        <taxon>Alphaproteobacteria</taxon>
        <taxon>Rickettsiales</taxon>
        <taxon>Candidatus Arcanibacter</taxon>
    </lineage>
</organism>
<proteinExistence type="inferred from homology"/>
<dbReference type="FunFam" id="3.30.1440.10:FF:000001">
    <property type="entry name" value="50S ribosomal protein L5"/>
    <property type="match status" value="1"/>
</dbReference>
<accession>A0A0F5MPD8</accession>
<keyword evidence="5 8" id="KW-0689">Ribosomal protein</keyword>
<dbReference type="PATRIC" id="fig|1607817.3.peg.482"/>
<keyword evidence="3 8" id="KW-0699">rRNA-binding</keyword>
<dbReference type="InterPro" id="IPR031310">
    <property type="entry name" value="Ribosomal_uL5_N"/>
</dbReference>
<keyword evidence="4 8" id="KW-0694">RNA-binding</keyword>
<evidence type="ECO:0000256" key="1">
    <source>
        <dbReference type="ARBA" id="ARBA00008553"/>
    </source>
</evidence>
<evidence type="ECO:0000313" key="13">
    <source>
        <dbReference type="Proteomes" id="UP000033358"/>
    </source>
</evidence>
<evidence type="ECO:0000259" key="10">
    <source>
        <dbReference type="Pfam" id="PF00281"/>
    </source>
</evidence>
<dbReference type="NCBIfam" id="NF000585">
    <property type="entry name" value="PRK00010.1"/>
    <property type="match status" value="1"/>
</dbReference>
<feature type="domain" description="Large ribosomal subunit protein uL5 C-terminal" evidence="11">
    <location>
        <begin position="84"/>
        <end position="177"/>
    </location>
</feature>
<dbReference type="GO" id="GO:1990904">
    <property type="term" value="C:ribonucleoprotein complex"/>
    <property type="evidence" value="ECO:0007669"/>
    <property type="project" value="UniProtKB-KW"/>
</dbReference>
<dbReference type="InterPro" id="IPR031309">
    <property type="entry name" value="Ribosomal_uL5_C"/>
</dbReference>
<dbReference type="EMBL" id="JYHA01000084">
    <property type="protein sequence ID" value="KKB96429.1"/>
    <property type="molecule type" value="Genomic_DNA"/>
</dbReference>
<dbReference type="InterPro" id="IPR022803">
    <property type="entry name" value="Ribosomal_uL5_dom_sf"/>
</dbReference>
<dbReference type="Pfam" id="PF00673">
    <property type="entry name" value="Ribosomal_L5_C"/>
    <property type="match status" value="1"/>
</dbReference>
<dbReference type="AlphaFoldDB" id="A0A0F5MPD8"/>
<evidence type="ECO:0000256" key="9">
    <source>
        <dbReference type="RuleBase" id="RU003930"/>
    </source>
</evidence>
<dbReference type="InterPro" id="IPR002132">
    <property type="entry name" value="Ribosomal_uL5"/>
</dbReference>
<evidence type="ECO:0000256" key="8">
    <source>
        <dbReference type="HAMAP-Rule" id="MF_01333"/>
    </source>
</evidence>
<dbReference type="GO" id="GO:0003735">
    <property type="term" value="F:structural constituent of ribosome"/>
    <property type="evidence" value="ECO:0007669"/>
    <property type="project" value="InterPro"/>
</dbReference>
<evidence type="ECO:0000313" key="12">
    <source>
        <dbReference type="EMBL" id="KKB96429.1"/>
    </source>
</evidence>
<dbReference type="PIRSF" id="PIRSF002161">
    <property type="entry name" value="Ribosomal_L5"/>
    <property type="match status" value="1"/>
</dbReference>
<dbReference type="Pfam" id="PF00281">
    <property type="entry name" value="Ribosomal_L5"/>
    <property type="match status" value="1"/>
</dbReference>
<comment type="function">
    <text evidence="8">This is 1 of the proteins that bind and probably mediate the attachment of the 5S RNA into the large ribosomal subunit, where it forms part of the central protuberance. In the 70S ribosome it contacts protein S13 of the 30S subunit (bridge B1b), connecting the 2 subunits; this bridge is implicated in subunit movement. Contacts the P site tRNA; the 5S rRNA and some of its associated proteins might help stabilize positioning of ribosome-bound tRNAs.</text>
</comment>
<evidence type="ECO:0000259" key="11">
    <source>
        <dbReference type="Pfam" id="PF00673"/>
    </source>
</evidence>
<dbReference type="Proteomes" id="UP000033358">
    <property type="component" value="Unassembled WGS sequence"/>
</dbReference>
<dbReference type="PANTHER" id="PTHR11994">
    <property type="entry name" value="60S RIBOSOMAL PROTEIN L11-RELATED"/>
    <property type="match status" value="1"/>
</dbReference>
<dbReference type="GO" id="GO:0006412">
    <property type="term" value="P:translation"/>
    <property type="evidence" value="ECO:0007669"/>
    <property type="project" value="UniProtKB-UniRule"/>
</dbReference>
<comment type="caution">
    <text evidence="12">The sequence shown here is derived from an EMBL/GenBank/DDBJ whole genome shotgun (WGS) entry which is preliminary data.</text>
</comment>
<dbReference type="InterPro" id="IPR020930">
    <property type="entry name" value="Ribosomal_uL5_bac-type"/>
</dbReference>
<comment type="subunit">
    <text evidence="8">Part of the 50S ribosomal subunit; part of the 5S rRNA/L5/L18/L25 subcomplex. Contacts the 5S rRNA and the P site tRNA. Forms a bridge to the 30S subunit in the 70S ribosome.</text>
</comment>
<dbReference type="GO" id="GO:0005840">
    <property type="term" value="C:ribosome"/>
    <property type="evidence" value="ECO:0007669"/>
    <property type="project" value="UniProtKB-KW"/>
</dbReference>
<dbReference type="SUPFAM" id="SSF55282">
    <property type="entry name" value="RL5-like"/>
    <property type="match status" value="1"/>
</dbReference>
<keyword evidence="2 8" id="KW-0820">tRNA-binding</keyword>
<name>A0A0F5MPD8_9RICK</name>
<comment type="similarity">
    <text evidence="1 8 9">Belongs to the universal ribosomal protein uL5 family.</text>
</comment>
<dbReference type="HAMAP" id="MF_01333_B">
    <property type="entry name" value="Ribosomal_uL5_B"/>
    <property type="match status" value="1"/>
</dbReference>
<evidence type="ECO:0000256" key="3">
    <source>
        <dbReference type="ARBA" id="ARBA00022730"/>
    </source>
</evidence>
<protein>
    <recommendedName>
        <fullName evidence="7 8">Large ribosomal subunit protein uL5</fullName>
    </recommendedName>
</protein>
<keyword evidence="6 8" id="KW-0687">Ribonucleoprotein</keyword>
<dbReference type="Gene3D" id="3.30.1440.10">
    <property type="match status" value="1"/>
</dbReference>
<evidence type="ECO:0000256" key="5">
    <source>
        <dbReference type="ARBA" id="ARBA00022980"/>
    </source>
</evidence>